<protein>
    <submittedName>
        <fullName evidence="7">Cytochrome c oxidase assembly factor CtaG</fullName>
    </submittedName>
</protein>
<gene>
    <name evidence="7" type="ORF">DES45_102610</name>
</gene>
<dbReference type="Pfam" id="PF09678">
    <property type="entry name" value="Caa3_CtaG"/>
    <property type="match status" value="1"/>
</dbReference>
<evidence type="ECO:0000256" key="5">
    <source>
        <dbReference type="ARBA" id="ARBA00023136"/>
    </source>
</evidence>
<dbReference type="Proteomes" id="UP000254925">
    <property type="component" value="Unassembled WGS sequence"/>
</dbReference>
<evidence type="ECO:0000256" key="6">
    <source>
        <dbReference type="SAM" id="Phobius"/>
    </source>
</evidence>
<name>A0A370HSC0_9HYPH</name>
<feature type="transmembrane region" description="Helical" evidence="6">
    <location>
        <begin position="66"/>
        <end position="83"/>
    </location>
</feature>
<dbReference type="EMBL" id="QQBB01000002">
    <property type="protein sequence ID" value="RDI61215.1"/>
    <property type="molecule type" value="Genomic_DNA"/>
</dbReference>
<dbReference type="GO" id="GO:0005886">
    <property type="term" value="C:plasma membrane"/>
    <property type="evidence" value="ECO:0007669"/>
    <property type="project" value="UniProtKB-SubCell"/>
</dbReference>
<feature type="transmembrane region" description="Helical" evidence="6">
    <location>
        <begin position="103"/>
        <end position="125"/>
    </location>
</feature>
<evidence type="ECO:0000256" key="4">
    <source>
        <dbReference type="ARBA" id="ARBA00022989"/>
    </source>
</evidence>
<comment type="caution">
    <text evidence="7">The sequence shown here is derived from an EMBL/GenBank/DDBJ whole genome shotgun (WGS) entry which is preliminary data.</text>
</comment>
<comment type="subcellular location">
    <subcellularLocation>
        <location evidence="1">Cell membrane</location>
        <topology evidence="1">Multi-pass membrane protein</topology>
    </subcellularLocation>
</comment>
<keyword evidence="8" id="KW-1185">Reference proteome</keyword>
<proteinExistence type="predicted"/>
<reference evidence="7 8" key="1">
    <citation type="submission" date="2018-07" db="EMBL/GenBank/DDBJ databases">
        <title>Genomic Encyclopedia of Type Strains, Phase IV (KMG-IV): sequencing the most valuable type-strain genomes for metagenomic binning, comparative biology and taxonomic classification.</title>
        <authorList>
            <person name="Goeker M."/>
        </authorList>
    </citation>
    <scope>NUCLEOTIDE SEQUENCE [LARGE SCALE GENOMIC DNA]</scope>
    <source>
        <strain evidence="7 8">DSM 14364</strain>
    </source>
</reference>
<keyword evidence="5 6" id="KW-0472">Membrane</keyword>
<keyword evidence="4 6" id="KW-1133">Transmembrane helix</keyword>
<accession>A0A370HSC0</accession>
<keyword evidence="2" id="KW-1003">Cell membrane</keyword>
<keyword evidence="3 6" id="KW-0812">Transmembrane</keyword>
<feature type="transmembrane region" description="Helical" evidence="6">
    <location>
        <begin position="146"/>
        <end position="168"/>
    </location>
</feature>
<evidence type="ECO:0000256" key="1">
    <source>
        <dbReference type="ARBA" id="ARBA00004651"/>
    </source>
</evidence>
<evidence type="ECO:0000256" key="2">
    <source>
        <dbReference type="ARBA" id="ARBA00022475"/>
    </source>
</evidence>
<evidence type="ECO:0000313" key="7">
    <source>
        <dbReference type="EMBL" id="RDI61215.1"/>
    </source>
</evidence>
<dbReference type="RefSeq" id="WP_114769371.1">
    <property type="nucleotide sequence ID" value="NZ_QQBB01000002.1"/>
</dbReference>
<feature type="transmembrane region" description="Helical" evidence="6">
    <location>
        <begin position="34"/>
        <end position="54"/>
    </location>
</feature>
<dbReference type="AlphaFoldDB" id="A0A370HSC0"/>
<feature type="transmembrane region" description="Helical" evidence="6">
    <location>
        <begin position="213"/>
        <end position="234"/>
    </location>
</feature>
<organism evidence="7 8">
    <name type="scientific">Microvirga subterranea</name>
    <dbReference type="NCBI Taxonomy" id="186651"/>
    <lineage>
        <taxon>Bacteria</taxon>
        <taxon>Pseudomonadati</taxon>
        <taxon>Pseudomonadota</taxon>
        <taxon>Alphaproteobacteria</taxon>
        <taxon>Hyphomicrobiales</taxon>
        <taxon>Methylobacteriaceae</taxon>
        <taxon>Microvirga</taxon>
    </lineage>
</organism>
<evidence type="ECO:0000256" key="3">
    <source>
        <dbReference type="ARBA" id="ARBA00022692"/>
    </source>
</evidence>
<evidence type="ECO:0000313" key="8">
    <source>
        <dbReference type="Proteomes" id="UP000254925"/>
    </source>
</evidence>
<dbReference type="InterPro" id="IPR019108">
    <property type="entry name" value="Caa3_assmbl_CtaG-rel"/>
</dbReference>
<feature type="transmembrane region" description="Helical" evidence="6">
    <location>
        <begin position="262"/>
        <end position="284"/>
    </location>
</feature>
<feature type="transmembrane region" description="Helical" evidence="6">
    <location>
        <begin position="180"/>
        <end position="201"/>
    </location>
</feature>
<sequence length="301" mass="32568">MRAALAIVFILYAGAGLAHDGYDHGEWLWTENPLVLGPLGLSGGLYALGVTRLWRRVGRSRGVRPWQAVSFALGWLLLFGALVSPLHWLGERLFAAHMSEHEIIMALAAPLLAVARPVGGMIWAFPSSLRPRVGSLGRSRLWRLSGRWLTDPAIATALHGGALWAWHSPALYDAALQSSIIHWAQHVSFLASALLFWWALLQGRARRRGYGVAVFYLFATALHSGFLGILLTFARGPIYPLQTSAAPQWGLTPLEDQQLAGLIMWVPAGLVYAVAALALAGLWIGHSGLAGRGGGNALITR</sequence>
<dbReference type="OrthoDB" id="259025at2"/>